<evidence type="ECO:0000313" key="2">
    <source>
        <dbReference type="Proteomes" id="UP000633509"/>
    </source>
</evidence>
<protein>
    <submittedName>
        <fullName evidence="1">Uncharacterized protein</fullName>
    </submittedName>
</protein>
<evidence type="ECO:0000313" key="1">
    <source>
        <dbReference type="EMBL" id="MBE1590431.1"/>
    </source>
</evidence>
<dbReference type="Proteomes" id="UP000633509">
    <property type="component" value="Unassembled WGS sequence"/>
</dbReference>
<name>A0ABR9MC00_9ACTN</name>
<gene>
    <name evidence="1" type="ORF">H4W80_008689</name>
</gene>
<organism evidence="1 2">
    <name type="scientific">Nonomuraea angiospora</name>
    <dbReference type="NCBI Taxonomy" id="46172"/>
    <lineage>
        <taxon>Bacteria</taxon>
        <taxon>Bacillati</taxon>
        <taxon>Actinomycetota</taxon>
        <taxon>Actinomycetes</taxon>
        <taxon>Streptosporangiales</taxon>
        <taxon>Streptosporangiaceae</taxon>
        <taxon>Nonomuraea</taxon>
    </lineage>
</organism>
<sequence length="67" mass="7842">MYPELYLYVERARARELRAYARRHARTGEPRAGAERRRPGGSAVRALEVRLGWVLVEAGLRLVHRYH</sequence>
<dbReference type="EMBL" id="JADBEK010000001">
    <property type="protein sequence ID" value="MBE1590431.1"/>
    <property type="molecule type" value="Genomic_DNA"/>
</dbReference>
<proteinExistence type="predicted"/>
<dbReference type="RefSeq" id="WP_192790302.1">
    <property type="nucleotide sequence ID" value="NZ_JADBEK010000001.1"/>
</dbReference>
<reference evidence="1 2" key="1">
    <citation type="submission" date="2020-10" db="EMBL/GenBank/DDBJ databases">
        <title>Sequencing the genomes of 1000 actinobacteria strains.</title>
        <authorList>
            <person name="Klenk H.-P."/>
        </authorList>
    </citation>
    <scope>NUCLEOTIDE SEQUENCE [LARGE SCALE GENOMIC DNA]</scope>
    <source>
        <strain evidence="1 2">DSM 43173</strain>
    </source>
</reference>
<accession>A0ABR9MC00</accession>
<comment type="caution">
    <text evidence="1">The sequence shown here is derived from an EMBL/GenBank/DDBJ whole genome shotgun (WGS) entry which is preliminary data.</text>
</comment>
<keyword evidence="2" id="KW-1185">Reference proteome</keyword>